<dbReference type="InterPro" id="IPR052840">
    <property type="entry name" value="U7_snRNA_Sm-like"/>
</dbReference>
<evidence type="ECO:0000259" key="2">
    <source>
        <dbReference type="Pfam" id="PF01423"/>
    </source>
</evidence>
<dbReference type="PANTHER" id="PTHR21196:SF1">
    <property type="entry name" value="U7 SNRNA-ASSOCIATED SM-LIKE PROTEIN LSM10"/>
    <property type="match status" value="1"/>
</dbReference>
<feature type="region of interest" description="Disordered" evidence="1">
    <location>
        <begin position="108"/>
        <end position="148"/>
    </location>
</feature>
<dbReference type="AlphaFoldDB" id="A0A0L0BVW8"/>
<evidence type="ECO:0000256" key="1">
    <source>
        <dbReference type="SAM" id="MobiDB-lite"/>
    </source>
</evidence>
<dbReference type="CDD" id="cd01733">
    <property type="entry name" value="LSm10"/>
    <property type="match status" value="1"/>
</dbReference>
<evidence type="ECO:0000313" key="4">
    <source>
        <dbReference type="Proteomes" id="UP000037069"/>
    </source>
</evidence>
<dbReference type="Pfam" id="PF01423">
    <property type="entry name" value="LSM"/>
    <property type="match status" value="1"/>
</dbReference>
<dbReference type="GO" id="GO:0071209">
    <property type="term" value="F:U7 snRNA binding"/>
    <property type="evidence" value="ECO:0007669"/>
    <property type="project" value="TreeGrafter"/>
</dbReference>
<dbReference type="EMBL" id="JRES01001254">
    <property type="protein sequence ID" value="KNC24182.1"/>
    <property type="molecule type" value="Genomic_DNA"/>
</dbReference>
<gene>
    <name evidence="3" type="ORF">FF38_02183</name>
</gene>
<keyword evidence="4" id="KW-1185">Reference proteome</keyword>
<dbReference type="GO" id="GO:0006398">
    <property type="term" value="P:mRNA 3'-end processing by stem-loop binding and cleavage"/>
    <property type="evidence" value="ECO:0007669"/>
    <property type="project" value="TreeGrafter"/>
</dbReference>
<feature type="domain" description="Sm" evidence="2">
    <location>
        <begin position="23"/>
        <end position="80"/>
    </location>
</feature>
<dbReference type="Gene3D" id="2.30.30.100">
    <property type="match status" value="1"/>
</dbReference>
<dbReference type="GO" id="GO:0071254">
    <property type="term" value="C:cytoplasmic U snRNP body"/>
    <property type="evidence" value="ECO:0007669"/>
    <property type="project" value="TreeGrafter"/>
</dbReference>
<dbReference type="OrthoDB" id="10256176at2759"/>
<dbReference type="SUPFAM" id="SSF50182">
    <property type="entry name" value="Sm-like ribonucleoproteins"/>
    <property type="match status" value="1"/>
</dbReference>
<reference evidence="3 4" key="1">
    <citation type="journal article" date="2015" name="Nat. Commun.">
        <title>Lucilia cuprina genome unlocks parasitic fly biology to underpin future interventions.</title>
        <authorList>
            <person name="Anstead C.A."/>
            <person name="Korhonen P.K."/>
            <person name="Young N.D."/>
            <person name="Hall R.S."/>
            <person name="Jex A.R."/>
            <person name="Murali S.C."/>
            <person name="Hughes D.S."/>
            <person name="Lee S.F."/>
            <person name="Perry T."/>
            <person name="Stroehlein A.J."/>
            <person name="Ansell B.R."/>
            <person name="Breugelmans B."/>
            <person name="Hofmann A."/>
            <person name="Qu J."/>
            <person name="Dugan S."/>
            <person name="Lee S.L."/>
            <person name="Chao H."/>
            <person name="Dinh H."/>
            <person name="Han Y."/>
            <person name="Doddapaneni H.V."/>
            <person name="Worley K.C."/>
            <person name="Muzny D.M."/>
            <person name="Ioannidis P."/>
            <person name="Waterhouse R.M."/>
            <person name="Zdobnov E.M."/>
            <person name="James P.J."/>
            <person name="Bagnall N.H."/>
            <person name="Kotze A.C."/>
            <person name="Gibbs R.A."/>
            <person name="Richards S."/>
            <person name="Batterham P."/>
            <person name="Gasser R.B."/>
        </authorList>
    </citation>
    <scope>NUCLEOTIDE SEQUENCE [LARGE SCALE GENOMIC DNA]</scope>
    <source>
        <strain evidence="3 4">LS</strain>
        <tissue evidence="3">Full body</tissue>
    </source>
</reference>
<proteinExistence type="predicted"/>
<comment type="caution">
    <text evidence="3">The sequence shown here is derived from an EMBL/GenBank/DDBJ whole genome shotgun (WGS) entry which is preliminary data.</text>
</comment>
<dbReference type="InterPro" id="IPR010920">
    <property type="entry name" value="LSM_dom_sf"/>
</dbReference>
<dbReference type="GO" id="GO:0016604">
    <property type="term" value="C:nuclear body"/>
    <property type="evidence" value="ECO:0007669"/>
    <property type="project" value="TreeGrafter"/>
</dbReference>
<organism evidence="3 4">
    <name type="scientific">Lucilia cuprina</name>
    <name type="common">Green bottle fly</name>
    <name type="synonym">Australian sheep blowfly</name>
    <dbReference type="NCBI Taxonomy" id="7375"/>
    <lineage>
        <taxon>Eukaryota</taxon>
        <taxon>Metazoa</taxon>
        <taxon>Ecdysozoa</taxon>
        <taxon>Arthropoda</taxon>
        <taxon>Hexapoda</taxon>
        <taxon>Insecta</taxon>
        <taxon>Pterygota</taxon>
        <taxon>Neoptera</taxon>
        <taxon>Endopterygota</taxon>
        <taxon>Diptera</taxon>
        <taxon>Brachycera</taxon>
        <taxon>Muscomorpha</taxon>
        <taxon>Oestroidea</taxon>
        <taxon>Calliphoridae</taxon>
        <taxon>Luciliinae</taxon>
        <taxon>Lucilia</taxon>
    </lineage>
</organism>
<dbReference type="OMA" id="IADGHMT"/>
<dbReference type="InterPro" id="IPR001163">
    <property type="entry name" value="Sm_dom_euk/arc"/>
</dbReference>
<sequence length="148" mass="17521">MQQFTHKENFLIANTLNCIPLLLQGQSVLIDLRNDCSVAGRIDNVDGHMNINLIEVVFINRLGQQFPFEEFMIRERMIRQLHIPQHVDMAKEIKEWCEQGCLKRLPRTRDSNKGKRTFKQKRAQERHREILQSIEESKQQQQGKPKDN</sequence>
<evidence type="ECO:0000313" key="3">
    <source>
        <dbReference type="EMBL" id="KNC24182.1"/>
    </source>
</evidence>
<accession>A0A0L0BVW8</accession>
<dbReference type="STRING" id="7375.A0A0L0BVW8"/>
<dbReference type="PANTHER" id="PTHR21196">
    <property type="entry name" value="U7 SNRNA-ASSOCIATED SM-LIKE PROTEIN LSM10"/>
    <property type="match status" value="1"/>
</dbReference>
<name>A0A0L0BVW8_LUCCU</name>
<dbReference type="Proteomes" id="UP000037069">
    <property type="component" value="Unassembled WGS sequence"/>
</dbReference>
<protein>
    <recommendedName>
        <fullName evidence="2">Sm domain-containing protein</fullName>
    </recommendedName>
</protein>
<dbReference type="GO" id="GO:0071208">
    <property type="term" value="F:histone pre-mRNA DCP binding"/>
    <property type="evidence" value="ECO:0007669"/>
    <property type="project" value="TreeGrafter"/>
</dbReference>
<feature type="compositionally biased region" description="Basic and acidic residues" evidence="1">
    <location>
        <begin position="122"/>
        <end position="148"/>
    </location>
</feature>